<keyword evidence="2 9" id="KW-0963">Cytoplasm</keyword>
<evidence type="ECO:0000259" key="11">
    <source>
        <dbReference type="PROSITE" id="PS51379"/>
    </source>
</evidence>
<feature type="binding site" evidence="9">
    <location>
        <position position="180"/>
    </location>
    <ligand>
        <name>cob(II)alamin</name>
        <dbReference type="ChEBI" id="CHEBI:16304"/>
    </ligand>
</feature>
<feature type="binding site" evidence="9">
    <location>
        <position position="145"/>
    </location>
    <ligand>
        <name>cob(II)alamin</name>
        <dbReference type="ChEBI" id="CHEBI:16304"/>
    </ligand>
</feature>
<keyword evidence="9" id="KW-0170">Cobalt</keyword>
<evidence type="ECO:0000256" key="3">
    <source>
        <dbReference type="ARBA" id="ARBA00022694"/>
    </source>
</evidence>
<dbReference type="Pfam" id="PF08331">
    <property type="entry name" value="QueG_DUF1730"/>
    <property type="match status" value="1"/>
</dbReference>
<evidence type="ECO:0000256" key="9">
    <source>
        <dbReference type="HAMAP-Rule" id="MF_00916"/>
    </source>
</evidence>
<feature type="binding site" evidence="9">
    <location>
        <position position="225"/>
    </location>
    <ligand>
        <name>[4Fe-4S] cluster</name>
        <dbReference type="ChEBI" id="CHEBI:49883"/>
        <label>2</label>
    </ligand>
</feature>
<dbReference type="InterPro" id="IPR017896">
    <property type="entry name" value="4Fe4S_Fe-S-bd"/>
</dbReference>
<dbReference type="PANTHER" id="PTHR30002:SF4">
    <property type="entry name" value="EPOXYQUEUOSINE REDUCTASE"/>
    <property type="match status" value="1"/>
</dbReference>
<dbReference type="SUPFAM" id="SSF46548">
    <property type="entry name" value="alpha-helical ferredoxin"/>
    <property type="match status" value="1"/>
</dbReference>
<name>A0ABW5ANL5_9BRAD</name>
<feature type="binding site" evidence="9">
    <location>
        <position position="169"/>
    </location>
    <ligand>
        <name>cob(II)alamin</name>
        <dbReference type="ChEBI" id="CHEBI:16304"/>
    </ligand>
</feature>
<comment type="cofactor">
    <cofactor evidence="9">
        <name>[4Fe-4S] cluster</name>
        <dbReference type="ChEBI" id="CHEBI:49883"/>
    </cofactor>
    <text evidence="9">Binds 2 [4Fe-4S] clusters per monomer.</text>
</comment>
<dbReference type="Proteomes" id="UP001597314">
    <property type="component" value="Unassembled WGS sequence"/>
</dbReference>
<keyword evidence="1 9" id="KW-0004">4Fe-4S</keyword>
<feature type="binding site" evidence="9">
    <location>
        <position position="252"/>
    </location>
    <ligand>
        <name>[4Fe-4S] cluster</name>
        <dbReference type="ChEBI" id="CHEBI:49883"/>
        <label>2</label>
    </ligand>
</feature>
<feature type="binding site" evidence="9">
    <location>
        <position position="70"/>
    </location>
    <ligand>
        <name>cob(II)alamin</name>
        <dbReference type="ChEBI" id="CHEBI:16304"/>
    </ligand>
</feature>
<dbReference type="GO" id="GO:0052693">
    <property type="term" value="F:epoxyqueuosine reductase activity"/>
    <property type="evidence" value="ECO:0007669"/>
    <property type="project" value="UniProtKB-EC"/>
</dbReference>
<dbReference type="Gene3D" id="1.25.10.10">
    <property type="entry name" value="Leucine-rich Repeat Variant"/>
    <property type="match status" value="1"/>
</dbReference>
<feature type="binding site" evidence="9">
    <location>
        <position position="202"/>
    </location>
    <ligand>
        <name>[4Fe-4S] cluster</name>
        <dbReference type="ChEBI" id="CHEBI:49883"/>
        <label>1</label>
    </ligand>
</feature>
<dbReference type="InterPro" id="IPR017900">
    <property type="entry name" value="4Fe4S_Fe_S_CS"/>
</dbReference>
<feature type="compositionally biased region" description="Basic and acidic residues" evidence="10">
    <location>
        <begin position="400"/>
        <end position="418"/>
    </location>
</feature>
<feature type="binding site" evidence="9">
    <location>
        <position position="255"/>
    </location>
    <ligand>
        <name>[4Fe-4S] cluster</name>
        <dbReference type="ChEBI" id="CHEBI:49883"/>
        <label>2</label>
    </ligand>
</feature>
<accession>A0ABW5ANL5</accession>
<keyword evidence="4 9" id="KW-0479">Metal-binding</keyword>
<comment type="catalytic activity">
    <reaction evidence="9">
        <text>epoxyqueuosine(34) in tRNA + AH2 = queuosine(34) in tRNA + A + H2O</text>
        <dbReference type="Rhea" id="RHEA:32159"/>
        <dbReference type="Rhea" id="RHEA-COMP:18571"/>
        <dbReference type="Rhea" id="RHEA-COMP:18582"/>
        <dbReference type="ChEBI" id="CHEBI:13193"/>
        <dbReference type="ChEBI" id="CHEBI:15377"/>
        <dbReference type="ChEBI" id="CHEBI:17499"/>
        <dbReference type="ChEBI" id="CHEBI:194431"/>
        <dbReference type="ChEBI" id="CHEBI:194443"/>
        <dbReference type="EC" id="1.17.99.6"/>
    </reaction>
</comment>
<evidence type="ECO:0000313" key="12">
    <source>
        <dbReference type="EMBL" id="MFD2184543.1"/>
    </source>
</evidence>
<dbReference type="RefSeq" id="WP_378479689.1">
    <property type="nucleotide sequence ID" value="NZ_JBHUIW010000029.1"/>
</dbReference>
<comment type="caution">
    <text evidence="12">The sequence shown here is derived from an EMBL/GenBank/DDBJ whole genome shotgun (WGS) entry which is preliminary data.</text>
</comment>
<feature type="active site" description="Proton donor" evidence="9">
    <location>
        <position position="145"/>
    </location>
</feature>
<keyword evidence="8 9" id="KW-0411">Iron-sulfur</keyword>
<evidence type="ECO:0000256" key="6">
    <source>
        <dbReference type="ARBA" id="ARBA00023002"/>
    </source>
</evidence>
<protein>
    <recommendedName>
        <fullName evidence="9">Epoxyqueuosine reductase</fullName>
        <ecNumber evidence="9">1.17.99.6</ecNumber>
    </recommendedName>
    <alternativeName>
        <fullName evidence="9">Queuosine biosynthesis protein QueG</fullName>
    </alternativeName>
</protein>
<dbReference type="InterPro" id="IPR016024">
    <property type="entry name" value="ARM-type_fold"/>
</dbReference>
<evidence type="ECO:0000256" key="7">
    <source>
        <dbReference type="ARBA" id="ARBA00023004"/>
    </source>
</evidence>
<comment type="similarity">
    <text evidence="9">Belongs to the QueG family.</text>
</comment>
<feature type="binding site" evidence="9">
    <location>
        <position position="205"/>
    </location>
    <ligand>
        <name>[4Fe-4S] cluster</name>
        <dbReference type="ChEBI" id="CHEBI:49883"/>
        <label>1</label>
    </ligand>
</feature>
<evidence type="ECO:0000256" key="2">
    <source>
        <dbReference type="ARBA" id="ARBA00022490"/>
    </source>
</evidence>
<keyword evidence="6 9" id="KW-0560">Oxidoreductase</keyword>
<evidence type="ECO:0000256" key="4">
    <source>
        <dbReference type="ARBA" id="ARBA00022723"/>
    </source>
</evidence>
<keyword evidence="13" id="KW-1185">Reference proteome</keyword>
<feature type="domain" description="4Fe-4S ferredoxin-type" evidence="11">
    <location>
        <begin position="189"/>
        <end position="219"/>
    </location>
</feature>
<keyword evidence="7 9" id="KW-0408">Iron</keyword>
<reference evidence="13" key="1">
    <citation type="journal article" date="2019" name="Int. J. Syst. Evol. Microbiol.">
        <title>The Global Catalogue of Microorganisms (GCM) 10K type strain sequencing project: providing services to taxonomists for standard genome sequencing and annotation.</title>
        <authorList>
            <consortium name="The Broad Institute Genomics Platform"/>
            <consortium name="The Broad Institute Genome Sequencing Center for Infectious Disease"/>
            <person name="Wu L."/>
            <person name="Ma J."/>
        </authorList>
    </citation>
    <scope>NUCLEOTIDE SEQUENCE [LARGE SCALE GENOMIC DNA]</scope>
    <source>
        <strain evidence="13">CGMCC 1.6774</strain>
    </source>
</reference>
<keyword evidence="3 9" id="KW-0819">tRNA processing</keyword>
<dbReference type="PROSITE" id="PS00198">
    <property type="entry name" value="4FE4S_FER_1"/>
    <property type="match status" value="1"/>
</dbReference>
<dbReference type="Gene3D" id="3.30.70.20">
    <property type="match status" value="1"/>
</dbReference>
<comment type="function">
    <text evidence="9">Catalyzes the conversion of epoxyqueuosine (oQ) to queuosine (Q), which is a hypermodified base found in the wobble positions of tRNA(Asp), tRNA(Asn), tRNA(His) and tRNA(Tyr).</text>
</comment>
<feature type="binding site" evidence="9">
    <location>
        <position position="227"/>
    </location>
    <ligand>
        <name>cob(II)alamin</name>
        <dbReference type="ChEBI" id="CHEBI:16304"/>
    </ligand>
</feature>
<feature type="binding site" evidence="9">
    <location>
        <begin position="252"/>
        <end position="253"/>
    </location>
    <ligand>
        <name>cob(II)alamin</name>
        <dbReference type="ChEBI" id="CHEBI:16304"/>
    </ligand>
</feature>
<dbReference type="SUPFAM" id="SSF48371">
    <property type="entry name" value="ARM repeat"/>
    <property type="match status" value="1"/>
</dbReference>
<dbReference type="EC" id="1.17.99.6" evidence="9"/>
<evidence type="ECO:0000256" key="10">
    <source>
        <dbReference type="SAM" id="MobiDB-lite"/>
    </source>
</evidence>
<comment type="caution">
    <text evidence="9">Lacks conserved residue(s) required for the propagation of feature annotation.</text>
</comment>
<feature type="binding site" evidence="9">
    <location>
        <position position="234"/>
    </location>
    <ligand>
        <name>tRNA</name>
        <dbReference type="ChEBI" id="CHEBI:17843"/>
    </ligand>
</feature>
<feature type="binding site" evidence="9">
    <location>
        <position position="199"/>
    </location>
    <ligand>
        <name>[4Fe-4S] cluster</name>
        <dbReference type="ChEBI" id="CHEBI:49883"/>
        <label>1</label>
    </ligand>
</feature>
<comment type="cofactor">
    <cofactor evidence="9">
        <name>cob(II)alamin</name>
        <dbReference type="ChEBI" id="CHEBI:16304"/>
    </cofactor>
</comment>
<feature type="binding site" evidence="9">
    <location>
        <position position="209"/>
    </location>
    <ligand>
        <name>[4Fe-4S] cluster</name>
        <dbReference type="ChEBI" id="CHEBI:49883"/>
        <label>2</label>
    </ligand>
</feature>
<keyword evidence="9" id="KW-0846">Cobalamin</keyword>
<evidence type="ECO:0000256" key="5">
    <source>
        <dbReference type="ARBA" id="ARBA00022785"/>
    </source>
</evidence>
<keyword evidence="5 9" id="KW-0671">Queuosine biosynthesis</keyword>
<dbReference type="InterPro" id="IPR011989">
    <property type="entry name" value="ARM-like"/>
</dbReference>
<sequence length="438" mass="46691">MTDSSAPESSAPDLTVLVAALRAEAKTLGFDAAAVAAPDAIGDAGARFRAFLAAGMHGDMDWLADRPERRTSPRGLWADVNAVIMLGVNYGPECDPRDVLARRDRGAISVYARGDDYHEVIKPRLKALARWLIGVAGGDAKVFVDTAAVMEKPLAAAGGLGWQGRHTNLVSRDFGSWLFLGALFTTLPLPPDVPADDHCGTCRACLDACPTDAFVAPSRLDARRCVSYLTIEHKGPIPHELREKLGNRIYGCDDCLAACPWNKFAQAGRDAKLAAREALNAPSLAELAGLDDPAFRELFRKTAIKRTGRDRVVRNVMIAIGNSGDAALVDVAQARLADASPLVRGAAIWALSRLLPGDDFSALAARHRADETDPQVREEWTLGVSQSDSHSPLPACGERSTPEGRRVSGRCEDTETPPHPEAAPAGATSDLSPRAGRG</sequence>
<evidence type="ECO:0000256" key="1">
    <source>
        <dbReference type="ARBA" id="ARBA00022485"/>
    </source>
</evidence>
<evidence type="ECO:0000256" key="8">
    <source>
        <dbReference type="ARBA" id="ARBA00023014"/>
    </source>
</evidence>
<comment type="subunit">
    <text evidence="9">Monomer.</text>
</comment>
<dbReference type="Pfam" id="PF13484">
    <property type="entry name" value="Fer4_16"/>
    <property type="match status" value="1"/>
</dbReference>
<gene>
    <name evidence="9 12" type="primary">queG</name>
    <name evidence="12" type="ORF">ACFSOX_20505</name>
</gene>
<dbReference type="EMBL" id="JBHUIW010000029">
    <property type="protein sequence ID" value="MFD2184543.1"/>
    <property type="molecule type" value="Genomic_DNA"/>
</dbReference>
<proteinExistence type="inferred from homology"/>
<dbReference type="NCBIfam" id="TIGR00276">
    <property type="entry name" value="tRNA epoxyqueuosine(34) reductase QueG"/>
    <property type="match status" value="1"/>
</dbReference>
<evidence type="ECO:0000313" key="13">
    <source>
        <dbReference type="Proteomes" id="UP001597314"/>
    </source>
</evidence>
<comment type="pathway">
    <text evidence="9">tRNA modification; tRNA-queuosine biosynthesis.</text>
</comment>
<organism evidence="12 13">
    <name type="scientific">Rhodoplanes azumiensis</name>
    <dbReference type="NCBI Taxonomy" id="1897628"/>
    <lineage>
        <taxon>Bacteria</taxon>
        <taxon>Pseudomonadati</taxon>
        <taxon>Pseudomonadota</taxon>
        <taxon>Alphaproteobacteria</taxon>
        <taxon>Hyphomicrobiales</taxon>
        <taxon>Nitrobacteraceae</taxon>
        <taxon>Rhodoplanes</taxon>
    </lineage>
</organism>
<dbReference type="InterPro" id="IPR004453">
    <property type="entry name" value="QueG"/>
</dbReference>
<feature type="region of interest" description="Disordered" evidence="10">
    <location>
        <begin position="383"/>
        <end position="438"/>
    </location>
</feature>
<feature type="binding site" evidence="9">
    <location>
        <position position="259"/>
    </location>
    <ligand>
        <name>[4Fe-4S] cluster</name>
        <dbReference type="ChEBI" id="CHEBI:49883"/>
        <label>1</label>
    </ligand>
</feature>
<dbReference type="InterPro" id="IPR013542">
    <property type="entry name" value="QueG_DUF1730"/>
</dbReference>
<dbReference type="HAMAP" id="MF_00916">
    <property type="entry name" value="QueG"/>
    <property type="match status" value="1"/>
</dbReference>
<dbReference type="PANTHER" id="PTHR30002">
    <property type="entry name" value="EPOXYQUEUOSINE REDUCTASE"/>
    <property type="match status" value="1"/>
</dbReference>
<dbReference type="PROSITE" id="PS51379">
    <property type="entry name" value="4FE4S_FER_2"/>
    <property type="match status" value="1"/>
</dbReference>
<comment type="subcellular location">
    <subcellularLocation>
        <location evidence="9">Cytoplasm</location>
    </subcellularLocation>
</comment>